<evidence type="ECO:0000256" key="5">
    <source>
        <dbReference type="RuleBase" id="RU361168"/>
    </source>
</evidence>
<dbReference type="InterPro" id="IPR017853">
    <property type="entry name" value="GH"/>
</dbReference>
<reference evidence="8 9" key="1">
    <citation type="submission" date="2016-10" db="EMBL/GenBank/DDBJ databases">
        <authorList>
            <person name="de Groot N.N."/>
        </authorList>
    </citation>
    <scope>NUCLEOTIDE SEQUENCE [LARGE SCALE GENOMIC DNA]</scope>
    <source>
        <strain evidence="8 9">GAS232</strain>
    </source>
</reference>
<evidence type="ECO:0000259" key="7">
    <source>
        <dbReference type="Pfam" id="PF17801"/>
    </source>
</evidence>
<dbReference type="Gene3D" id="3.20.20.70">
    <property type="entry name" value="Aldolase class I"/>
    <property type="match status" value="1"/>
</dbReference>
<evidence type="ECO:0000256" key="2">
    <source>
        <dbReference type="ARBA" id="ARBA00022729"/>
    </source>
</evidence>
<dbReference type="InterPro" id="IPR041233">
    <property type="entry name" value="Melibiase_C"/>
</dbReference>
<evidence type="ECO:0000256" key="1">
    <source>
        <dbReference type="ARBA" id="ARBA00009743"/>
    </source>
</evidence>
<dbReference type="InterPro" id="IPR000111">
    <property type="entry name" value="Glyco_hydro_27/36_CS"/>
</dbReference>
<dbReference type="EMBL" id="LT629690">
    <property type="protein sequence ID" value="SDE89736.1"/>
    <property type="molecule type" value="Genomic_DNA"/>
</dbReference>
<dbReference type="Pfam" id="PF17801">
    <property type="entry name" value="Melibiase_C"/>
    <property type="match status" value="1"/>
</dbReference>
<sequence length="518" mass="56492">MSIRVRMDRKFVCFAAGVLLTAAAAHAQGNLTGYWDLRVPNGDGTFRETFFELTQNGNTLTGKWYGRDPNGIPMQGSIEAGKVHFATVPPPPPPNATPGGFGGRPTVYDGALHGDTMTLTSTGFRGQTMTGEAVRSTREAAMPPAPLPLPALRDLPDNGLVRTPPMGWNSWNKFAGRVTEADVRAAADALVSTGMSKMGYIYVNIDDTWEGGRDANGNIQLNQKFHDMKALADYVHSKGLKLGIYSSPGPKNCAGYTGSFGHEAQDAKTYASWGIDYLKYDLCSARNIYKSTPEIHQALYQKMGEALQSTGRPIVFSLCQYGENDPWKWGYKAGGNLWRTTGDIRDQWESMDRIGFSQIDIATYNHPGRWNDPDMLEVGNGGMSADEYRTHMSLWSLLSAPLIAGNDLSNMSEETKSILMNGDVIAIDQDSAVHPVQRQAKQGTVEVLTRLMSDGSTVVGLFNRGNAPAPASLDWTALSTRPGFKVRDLWKHEPVNVSGTPYQATVPVHGVVLLRVTP</sequence>
<dbReference type="GO" id="GO:0005975">
    <property type="term" value="P:carbohydrate metabolic process"/>
    <property type="evidence" value="ECO:0007669"/>
    <property type="project" value="InterPro"/>
</dbReference>
<keyword evidence="3 5" id="KW-0378">Hydrolase</keyword>
<dbReference type="RefSeq" id="WP_083346902.1">
    <property type="nucleotide sequence ID" value="NZ_LT629690.1"/>
</dbReference>
<dbReference type="Pfam" id="PF16499">
    <property type="entry name" value="Melibiase_2"/>
    <property type="match status" value="1"/>
</dbReference>
<keyword evidence="4 5" id="KW-0326">Glycosidase</keyword>
<comment type="similarity">
    <text evidence="1 5">Belongs to the glycosyl hydrolase 27 family.</text>
</comment>
<dbReference type="PANTHER" id="PTHR11452">
    <property type="entry name" value="ALPHA-GALACTOSIDASE/ALPHA-N-ACETYLGALACTOSAMINIDASE"/>
    <property type="match status" value="1"/>
</dbReference>
<keyword evidence="9" id="KW-1185">Reference proteome</keyword>
<dbReference type="InterPro" id="IPR013780">
    <property type="entry name" value="Glyco_hydro_b"/>
</dbReference>
<dbReference type="InterPro" id="IPR002241">
    <property type="entry name" value="Glyco_hydro_27"/>
</dbReference>
<evidence type="ECO:0000313" key="8">
    <source>
        <dbReference type="EMBL" id="SDE89736.1"/>
    </source>
</evidence>
<dbReference type="CDD" id="cd14792">
    <property type="entry name" value="GH27"/>
    <property type="match status" value="1"/>
</dbReference>
<feature type="signal peptide" evidence="6">
    <location>
        <begin position="1"/>
        <end position="27"/>
    </location>
</feature>
<dbReference type="Gene3D" id="2.60.40.1180">
    <property type="entry name" value="Golgi alpha-mannosidase II"/>
    <property type="match status" value="1"/>
</dbReference>
<dbReference type="AlphaFoldDB" id="A0A1G7GNQ6"/>
<dbReference type="SUPFAM" id="SSF51445">
    <property type="entry name" value="(Trans)glycosidases"/>
    <property type="match status" value="1"/>
</dbReference>
<comment type="catalytic activity">
    <reaction evidence="5">
        <text>Hydrolysis of terminal, non-reducing alpha-D-galactose residues in alpha-D-galactosides, including galactose oligosaccharides, galactomannans and galactolipids.</text>
        <dbReference type="EC" id="3.2.1.22"/>
    </reaction>
</comment>
<dbReference type="SUPFAM" id="SSF51011">
    <property type="entry name" value="Glycosyl hydrolase domain"/>
    <property type="match status" value="1"/>
</dbReference>
<accession>A0A1G7GNQ6</accession>
<dbReference type="EC" id="3.2.1.22" evidence="5"/>
<name>A0A1G7GNQ6_9BACT</name>
<gene>
    <name evidence="8" type="ORF">SAMN05444167_0756</name>
</gene>
<keyword evidence="2 6" id="KW-0732">Signal</keyword>
<dbReference type="PROSITE" id="PS00512">
    <property type="entry name" value="ALPHA_GALACTOSIDASE"/>
    <property type="match status" value="1"/>
</dbReference>
<feature type="chain" id="PRO_5009241175" description="Alpha-galactosidase" evidence="6">
    <location>
        <begin position="28"/>
        <end position="518"/>
    </location>
</feature>
<keyword evidence="5" id="KW-1015">Disulfide bond</keyword>
<evidence type="ECO:0000256" key="4">
    <source>
        <dbReference type="ARBA" id="ARBA00023295"/>
    </source>
</evidence>
<dbReference type="InterPro" id="IPR013785">
    <property type="entry name" value="Aldolase_TIM"/>
</dbReference>
<evidence type="ECO:0000313" key="9">
    <source>
        <dbReference type="Proteomes" id="UP000182427"/>
    </source>
</evidence>
<dbReference type="FunFam" id="3.20.20.70:FF:000197">
    <property type="entry name" value="Alpha-galactosidase"/>
    <property type="match status" value="1"/>
</dbReference>
<dbReference type="PANTHER" id="PTHR11452:SF75">
    <property type="entry name" value="ALPHA-GALACTOSIDASE MEL1"/>
    <property type="match status" value="1"/>
</dbReference>
<evidence type="ECO:0000256" key="3">
    <source>
        <dbReference type="ARBA" id="ARBA00022801"/>
    </source>
</evidence>
<proteinExistence type="inferred from homology"/>
<organism evidence="8 9">
    <name type="scientific">Terriglobus roseus</name>
    <dbReference type="NCBI Taxonomy" id="392734"/>
    <lineage>
        <taxon>Bacteria</taxon>
        <taxon>Pseudomonadati</taxon>
        <taxon>Acidobacteriota</taxon>
        <taxon>Terriglobia</taxon>
        <taxon>Terriglobales</taxon>
        <taxon>Acidobacteriaceae</taxon>
        <taxon>Terriglobus</taxon>
    </lineage>
</organism>
<protein>
    <recommendedName>
        <fullName evidence="5">Alpha-galactosidase</fullName>
        <ecNumber evidence="5">3.2.1.22</ecNumber>
    </recommendedName>
    <alternativeName>
        <fullName evidence="5">Melibiase</fullName>
    </alternativeName>
</protein>
<feature type="domain" description="Alpha galactosidase C-terminal" evidence="7">
    <location>
        <begin position="442"/>
        <end position="516"/>
    </location>
</feature>
<dbReference type="GO" id="GO:0004557">
    <property type="term" value="F:alpha-galactosidase activity"/>
    <property type="evidence" value="ECO:0007669"/>
    <property type="project" value="UniProtKB-EC"/>
</dbReference>
<dbReference type="PRINTS" id="PR00740">
    <property type="entry name" value="GLHYDRLASE27"/>
</dbReference>
<evidence type="ECO:0000256" key="6">
    <source>
        <dbReference type="SAM" id="SignalP"/>
    </source>
</evidence>
<dbReference type="OrthoDB" id="9807519at2"/>
<dbReference type="Proteomes" id="UP000182427">
    <property type="component" value="Chromosome I"/>
</dbReference>